<organism evidence="3 4">
    <name type="scientific">Kordiimonas lipolytica</name>
    <dbReference type="NCBI Taxonomy" id="1662421"/>
    <lineage>
        <taxon>Bacteria</taxon>
        <taxon>Pseudomonadati</taxon>
        <taxon>Pseudomonadota</taxon>
        <taxon>Alphaproteobacteria</taxon>
        <taxon>Kordiimonadales</taxon>
        <taxon>Kordiimonadaceae</taxon>
        <taxon>Kordiimonas</taxon>
    </lineage>
</organism>
<dbReference type="Proteomes" id="UP001595776">
    <property type="component" value="Unassembled WGS sequence"/>
</dbReference>
<dbReference type="RefSeq" id="WP_082719969.1">
    <property type="nucleotide sequence ID" value="NZ_JBHSCR010000006.1"/>
</dbReference>
<protein>
    <submittedName>
        <fullName evidence="3">Helix-turn-helix transcriptional regulator</fullName>
    </submittedName>
</protein>
<evidence type="ECO:0000259" key="2">
    <source>
        <dbReference type="PROSITE" id="PS50943"/>
    </source>
</evidence>
<dbReference type="PANTHER" id="PTHR46558">
    <property type="entry name" value="TRACRIPTIONAL REGULATORY PROTEIN-RELATED-RELATED"/>
    <property type="match status" value="1"/>
</dbReference>
<dbReference type="CDD" id="cd00093">
    <property type="entry name" value="HTH_XRE"/>
    <property type="match status" value="1"/>
</dbReference>
<dbReference type="SUPFAM" id="SSF47413">
    <property type="entry name" value="lambda repressor-like DNA-binding domains"/>
    <property type="match status" value="1"/>
</dbReference>
<dbReference type="PANTHER" id="PTHR46558:SF11">
    <property type="entry name" value="HTH-TYPE TRANSCRIPTIONAL REGULATOR XRE"/>
    <property type="match status" value="1"/>
</dbReference>
<dbReference type="InterPro" id="IPR001387">
    <property type="entry name" value="Cro/C1-type_HTH"/>
</dbReference>
<sequence length="76" mass="8552">MTSLDNRIRVYRAEYRMSQAELAEKIGVTRKTISTIEVGRFVPSTIIALKIAKYFGVPVEDIFKLQDDDTPTVSGT</sequence>
<evidence type="ECO:0000256" key="1">
    <source>
        <dbReference type="ARBA" id="ARBA00023125"/>
    </source>
</evidence>
<comment type="caution">
    <text evidence="3">The sequence shown here is derived from an EMBL/GenBank/DDBJ whole genome shotgun (WGS) entry which is preliminary data.</text>
</comment>
<reference evidence="4" key="1">
    <citation type="journal article" date="2019" name="Int. J. Syst. Evol. Microbiol.">
        <title>The Global Catalogue of Microorganisms (GCM) 10K type strain sequencing project: providing services to taxonomists for standard genome sequencing and annotation.</title>
        <authorList>
            <consortium name="The Broad Institute Genomics Platform"/>
            <consortium name="The Broad Institute Genome Sequencing Center for Infectious Disease"/>
            <person name="Wu L."/>
            <person name="Ma J."/>
        </authorList>
    </citation>
    <scope>NUCLEOTIDE SEQUENCE [LARGE SCALE GENOMIC DNA]</scope>
    <source>
        <strain evidence="4">CGMCC 1.15304</strain>
    </source>
</reference>
<accession>A0ABV8UBD1</accession>
<dbReference type="PROSITE" id="PS50943">
    <property type="entry name" value="HTH_CROC1"/>
    <property type="match status" value="1"/>
</dbReference>
<dbReference type="InterPro" id="IPR010982">
    <property type="entry name" value="Lambda_DNA-bd_dom_sf"/>
</dbReference>
<dbReference type="Pfam" id="PF01381">
    <property type="entry name" value="HTH_3"/>
    <property type="match status" value="1"/>
</dbReference>
<gene>
    <name evidence="3" type="ORF">ACFO5Q_09695</name>
</gene>
<dbReference type="EMBL" id="JBHSCR010000006">
    <property type="protein sequence ID" value="MFC4348116.1"/>
    <property type="molecule type" value="Genomic_DNA"/>
</dbReference>
<proteinExistence type="predicted"/>
<keyword evidence="4" id="KW-1185">Reference proteome</keyword>
<evidence type="ECO:0000313" key="3">
    <source>
        <dbReference type="EMBL" id="MFC4348116.1"/>
    </source>
</evidence>
<feature type="domain" description="HTH cro/C1-type" evidence="2">
    <location>
        <begin position="8"/>
        <end position="62"/>
    </location>
</feature>
<evidence type="ECO:0000313" key="4">
    <source>
        <dbReference type="Proteomes" id="UP001595776"/>
    </source>
</evidence>
<name>A0ABV8UBD1_9PROT</name>
<dbReference type="Gene3D" id="1.10.260.40">
    <property type="entry name" value="lambda repressor-like DNA-binding domains"/>
    <property type="match status" value="1"/>
</dbReference>
<dbReference type="SMART" id="SM00530">
    <property type="entry name" value="HTH_XRE"/>
    <property type="match status" value="1"/>
</dbReference>
<keyword evidence="1" id="KW-0238">DNA-binding</keyword>